<dbReference type="EMBL" id="VSDQ01000718">
    <property type="protein sequence ID" value="TYA71624.1"/>
    <property type="molecule type" value="Genomic_DNA"/>
</dbReference>
<dbReference type="InterPro" id="IPR018490">
    <property type="entry name" value="cNMP-bd_dom_sf"/>
</dbReference>
<evidence type="ECO:0000313" key="3">
    <source>
        <dbReference type="Proteomes" id="UP000323930"/>
    </source>
</evidence>
<feature type="domain" description="Cyclic nucleotide-binding" evidence="1">
    <location>
        <begin position="35"/>
        <end position="118"/>
    </location>
</feature>
<reference evidence="2 3" key="1">
    <citation type="submission" date="2019-08" db="EMBL/GenBank/DDBJ databases">
        <title>Seonamhaeicola sediminis sp. nov., isolated from marine sediment.</title>
        <authorList>
            <person name="Cao W.R."/>
        </authorList>
    </citation>
    <scope>NUCLEOTIDE SEQUENCE [LARGE SCALE GENOMIC DNA]</scope>
    <source>
        <strain evidence="2 3">B011</strain>
    </source>
</reference>
<comment type="caution">
    <text evidence="2">The sequence shown here is derived from an EMBL/GenBank/DDBJ whole genome shotgun (WGS) entry which is preliminary data.</text>
</comment>
<name>A0A5D0HJR5_9FLAO</name>
<sequence>MQPFSDLSAFLLSIYPIEENVLKDYLSYWQPFSASKKSIITESGKTERYLYFVVNGVQKSYYRNDNKEHVMFFAYNPSFSGIVESFLTQTPSKYNLECITDCEFLRIPFSKHEAQLSKHRPLETLFRKATEQFLLGMIERHHQLLAFNTETRFRLFLERSKHLLNMVPQKDMASYLRIDATNFSKLINTHVI</sequence>
<evidence type="ECO:0000259" key="1">
    <source>
        <dbReference type="Pfam" id="PF00027"/>
    </source>
</evidence>
<dbReference type="InterPro" id="IPR000595">
    <property type="entry name" value="cNMP-bd_dom"/>
</dbReference>
<dbReference type="OrthoDB" id="5457083at2"/>
<proteinExistence type="predicted"/>
<protein>
    <submittedName>
        <fullName evidence="2">Crp/Fnr family transcriptional regulator</fullName>
    </submittedName>
</protein>
<dbReference type="AlphaFoldDB" id="A0A5D0HJR5"/>
<dbReference type="CDD" id="cd00038">
    <property type="entry name" value="CAP_ED"/>
    <property type="match status" value="1"/>
</dbReference>
<dbReference type="SUPFAM" id="SSF51206">
    <property type="entry name" value="cAMP-binding domain-like"/>
    <property type="match status" value="1"/>
</dbReference>
<accession>A0A5D0HJR5</accession>
<evidence type="ECO:0000313" key="2">
    <source>
        <dbReference type="EMBL" id="TYA71624.1"/>
    </source>
</evidence>
<dbReference type="RefSeq" id="WP_148544610.1">
    <property type="nucleotide sequence ID" value="NZ_VSDQ01000718.1"/>
</dbReference>
<keyword evidence="3" id="KW-1185">Reference proteome</keyword>
<dbReference type="Pfam" id="PF00027">
    <property type="entry name" value="cNMP_binding"/>
    <property type="match status" value="1"/>
</dbReference>
<dbReference type="Gene3D" id="2.60.120.10">
    <property type="entry name" value="Jelly Rolls"/>
    <property type="match status" value="1"/>
</dbReference>
<dbReference type="InterPro" id="IPR014710">
    <property type="entry name" value="RmlC-like_jellyroll"/>
</dbReference>
<gene>
    <name evidence="2" type="ORF">FUA24_18815</name>
</gene>
<dbReference type="Proteomes" id="UP000323930">
    <property type="component" value="Unassembled WGS sequence"/>
</dbReference>
<organism evidence="2 3">
    <name type="scientific">Seonamhaeicola marinus</name>
    <dbReference type="NCBI Taxonomy" id="1912246"/>
    <lineage>
        <taxon>Bacteria</taxon>
        <taxon>Pseudomonadati</taxon>
        <taxon>Bacteroidota</taxon>
        <taxon>Flavobacteriia</taxon>
        <taxon>Flavobacteriales</taxon>
        <taxon>Flavobacteriaceae</taxon>
    </lineage>
</organism>